<keyword evidence="3" id="KW-1185">Reference proteome</keyword>
<dbReference type="Gene3D" id="6.10.250.1400">
    <property type="match status" value="1"/>
</dbReference>
<dbReference type="AlphaFoldDB" id="A0AAE1K2P8"/>
<evidence type="ECO:0000313" key="2">
    <source>
        <dbReference type="EMBL" id="KAK3861398.1"/>
    </source>
</evidence>
<organism evidence="2 3">
    <name type="scientific">Petrolisthes cinctipes</name>
    <name type="common">Flat porcelain crab</name>
    <dbReference type="NCBI Taxonomy" id="88211"/>
    <lineage>
        <taxon>Eukaryota</taxon>
        <taxon>Metazoa</taxon>
        <taxon>Ecdysozoa</taxon>
        <taxon>Arthropoda</taxon>
        <taxon>Crustacea</taxon>
        <taxon>Multicrustacea</taxon>
        <taxon>Malacostraca</taxon>
        <taxon>Eumalacostraca</taxon>
        <taxon>Eucarida</taxon>
        <taxon>Decapoda</taxon>
        <taxon>Pleocyemata</taxon>
        <taxon>Anomura</taxon>
        <taxon>Galatheoidea</taxon>
        <taxon>Porcellanidae</taxon>
        <taxon>Petrolisthes</taxon>
    </lineage>
</organism>
<accession>A0AAE1K2P8</accession>
<feature type="compositionally biased region" description="Polar residues" evidence="1">
    <location>
        <begin position="283"/>
        <end position="298"/>
    </location>
</feature>
<feature type="compositionally biased region" description="Polar residues" evidence="1">
    <location>
        <begin position="315"/>
        <end position="340"/>
    </location>
</feature>
<protein>
    <recommendedName>
        <fullName evidence="4">Spindle and kinetochore-associated protein 3</fullName>
    </recommendedName>
</protein>
<proteinExistence type="predicted"/>
<feature type="region of interest" description="Disordered" evidence="1">
    <location>
        <begin position="214"/>
        <end position="367"/>
    </location>
</feature>
<gene>
    <name evidence="2" type="ORF">Pcinc_032637</name>
</gene>
<reference evidence="2" key="1">
    <citation type="submission" date="2023-10" db="EMBL/GenBank/DDBJ databases">
        <title>Genome assemblies of two species of porcelain crab, Petrolisthes cinctipes and Petrolisthes manimaculis (Anomura: Porcellanidae).</title>
        <authorList>
            <person name="Angst P."/>
        </authorList>
    </citation>
    <scope>NUCLEOTIDE SEQUENCE</scope>
    <source>
        <strain evidence="2">PB745_01</strain>
        <tissue evidence="2">Gill</tissue>
    </source>
</reference>
<sequence length="367" mass="41289">MEQDSTTRGFFGQLKTLASQIDKDVSDLAFNLNQPAGEKPYLYDSTLKALKKDVQEVKTGSKEIGKQLLPTSKFSDDVKAMEELLNTKKKGIDKMEHYLTKFGYTPLPKPVENLPMMEADQQQMEEDCDRNVAGGVLHGTTVGHVYKQIRAGNRLQKPDGHPSYKIPLLISPEEPRLSEYSMQVPSSRSAKIPLLVTPEEPRLSEYSMQVLSSLRSAPEEQVHSYGAGHRNRNNSENKTLEEPCSPELSEASRSNCRGNKTLQEPCSPELSEASRSVLFLTTRARQPSHQGPSNTTHYNKPRRRRVGPSFAEVYRQSSAKPSPDQQQPREPTYPSSTTMENFLDIDAIPPSPQLSEVTQRIFGEWRK</sequence>
<dbReference type="Proteomes" id="UP001286313">
    <property type="component" value="Unassembled WGS sequence"/>
</dbReference>
<comment type="caution">
    <text evidence="2">The sequence shown here is derived from an EMBL/GenBank/DDBJ whole genome shotgun (WGS) entry which is preliminary data.</text>
</comment>
<evidence type="ECO:0000313" key="3">
    <source>
        <dbReference type="Proteomes" id="UP001286313"/>
    </source>
</evidence>
<name>A0AAE1K2P8_PETCI</name>
<dbReference type="EMBL" id="JAWQEG010004492">
    <property type="protein sequence ID" value="KAK3861398.1"/>
    <property type="molecule type" value="Genomic_DNA"/>
</dbReference>
<feature type="compositionally biased region" description="Polar residues" evidence="1">
    <location>
        <begin position="251"/>
        <end position="264"/>
    </location>
</feature>
<evidence type="ECO:0008006" key="4">
    <source>
        <dbReference type="Google" id="ProtNLM"/>
    </source>
</evidence>
<evidence type="ECO:0000256" key="1">
    <source>
        <dbReference type="SAM" id="MobiDB-lite"/>
    </source>
</evidence>